<dbReference type="InterPro" id="IPR009057">
    <property type="entry name" value="Homeodomain-like_sf"/>
</dbReference>
<evidence type="ECO:0000259" key="5">
    <source>
        <dbReference type="PROSITE" id="PS01124"/>
    </source>
</evidence>
<dbReference type="PROSITE" id="PS51257">
    <property type="entry name" value="PROKAR_LIPOPROTEIN"/>
    <property type="match status" value="1"/>
</dbReference>
<dbReference type="RefSeq" id="WP_144848576.1">
    <property type="nucleotide sequence ID" value="NZ_VNJI01000019.1"/>
</dbReference>
<dbReference type="Gene3D" id="3.30.450.20">
    <property type="entry name" value="PAS domain"/>
    <property type="match status" value="1"/>
</dbReference>
<keyword evidence="4" id="KW-0472">Membrane</keyword>
<dbReference type="GO" id="GO:0003700">
    <property type="term" value="F:DNA-binding transcription factor activity"/>
    <property type="evidence" value="ECO:0007669"/>
    <property type="project" value="InterPro"/>
</dbReference>
<keyword evidence="1" id="KW-0805">Transcription regulation</keyword>
<proteinExistence type="predicted"/>
<evidence type="ECO:0000313" key="7">
    <source>
        <dbReference type="Proteomes" id="UP000317036"/>
    </source>
</evidence>
<dbReference type="PANTHER" id="PTHR43280">
    <property type="entry name" value="ARAC-FAMILY TRANSCRIPTIONAL REGULATOR"/>
    <property type="match status" value="1"/>
</dbReference>
<protein>
    <submittedName>
        <fullName evidence="6">AraC family transcriptional regulator</fullName>
    </submittedName>
</protein>
<accession>A0A559K9N4</accession>
<evidence type="ECO:0000256" key="2">
    <source>
        <dbReference type="ARBA" id="ARBA00023125"/>
    </source>
</evidence>
<feature type="transmembrane region" description="Helical" evidence="4">
    <location>
        <begin position="12"/>
        <end position="31"/>
    </location>
</feature>
<gene>
    <name evidence="6" type="ORF">FPZ49_16325</name>
</gene>
<evidence type="ECO:0000256" key="4">
    <source>
        <dbReference type="SAM" id="Phobius"/>
    </source>
</evidence>
<organism evidence="6 7">
    <name type="scientific">Paenibacillus cremeus</name>
    <dbReference type="NCBI Taxonomy" id="2163881"/>
    <lineage>
        <taxon>Bacteria</taxon>
        <taxon>Bacillati</taxon>
        <taxon>Bacillota</taxon>
        <taxon>Bacilli</taxon>
        <taxon>Bacillales</taxon>
        <taxon>Paenibacillaceae</taxon>
        <taxon>Paenibacillus</taxon>
    </lineage>
</organism>
<dbReference type="EMBL" id="VNJI01000019">
    <property type="protein sequence ID" value="TVY08840.1"/>
    <property type="molecule type" value="Genomic_DNA"/>
</dbReference>
<reference evidence="6 7" key="1">
    <citation type="submission" date="2019-07" db="EMBL/GenBank/DDBJ databases">
        <authorList>
            <person name="Kim J."/>
        </authorList>
    </citation>
    <scope>NUCLEOTIDE SEQUENCE [LARGE SCALE GENOMIC DNA]</scope>
    <source>
        <strain evidence="6 7">JC52</strain>
    </source>
</reference>
<name>A0A559K9N4_9BACL</name>
<keyword evidence="4" id="KW-1133">Transmembrane helix</keyword>
<feature type="transmembrane region" description="Helical" evidence="4">
    <location>
        <begin position="293"/>
        <end position="313"/>
    </location>
</feature>
<evidence type="ECO:0000256" key="3">
    <source>
        <dbReference type="ARBA" id="ARBA00023163"/>
    </source>
</evidence>
<keyword evidence="2" id="KW-0238">DNA-binding</keyword>
<dbReference type="SUPFAM" id="SSF46689">
    <property type="entry name" value="Homeodomain-like"/>
    <property type="match status" value="2"/>
</dbReference>
<dbReference type="GO" id="GO:0043565">
    <property type="term" value="F:sequence-specific DNA binding"/>
    <property type="evidence" value="ECO:0007669"/>
    <property type="project" value="InterPro"/>
</dbReference>
<sequence>MKGRSLFYKYLLSYLLIGSIPVIALGCILYINSVGQFQKEITSFHTEKLNQAQLNMDNSISSLLKVALQISMDSKLSPYSINEGYRAIETTTQIKKYKEGNPLIREIFLYYRNSDMLHTSSGSFSTDSFKEYMFNDFGWNKLYFLDQLNAADTLRFESPVTDDQQGAFTGRNTIAMFIPIPMYSSAPTGVVAIALQASMLTDTVQQVVGNSNSDTFILDDEGKFLAVDNRGIQIPQEQLSALIRQYQKPGIYDFEYHQTPYSYLVTRSEKTHWSLISIVPKNELFHSVNNLRYFMIIIFAAVALIAVSGAVYLSRRNYAPVRKLLYNISTLVRPGDAAEQPVGEWEVIQHTVSRTIETNRQLASKLDEQGPLIKELWYSRLLDGTPLEEEELLEVQRLTGWKGKKFVVAYLHFRGRSELEPGAKEALAAMYETLTFAGGQGCGVELHQEDAIALIVSLENVTEGKRMLAQKLLELNELASSKYLVQPIIGIGGIYERVSDIHRSFIEAKGVIQSFPHQDGARAIFFDEYFTISQEQFWYPLEEQVRLSQCLIHGDVALAEESIRQLFAKIAIMDHSLEMVRCIYYDIINMVIKTVNQLHAPNLQEEIRRLLQFHTAEQLESRLLSLCRKLCEHALQTKSMKNETLIAQIVAYIEEHCCDAALSLEAVAEHFGMTTSYLSKMFKQETNQTFTEHLKQFRLKEFKKGLVETNKSIKDLVVEIGYWDVPSFSRMFKQAEGMTPGDYRKLHTG</sequence>
<dbReference type="Proteomes" id="UP000317036">
    <property type="component" value="Unassembled WGS sequence"/>
</dbReference>
<dbReference type="PROSITE" id="PS01124">
    <property type="entry name" value="HTH_ARAC_FAMILY_2"/>
    <property type="match status" value="1"/>
</dbReference>
<dbReference type="SMART" id="SM00342">
    <property type="entry name" value="HTH_ARAC"/>
    <property type="match status" value="1"/>
</dbReference>
<dbReference type="AlphaFoldDB" id="A0A559K9N4"/>
<keyword evidence="4" id="KW-0812">Transmembrane</keyword>
<dbReference type="Gene3D" id="1.10.10.60">
    <property type="entry name" value="Homeodomain-like"/>
    <property type="match status" value="2"/>
</dbReference>
<keyword evidence="7" id="KW-1185">Reference proteome</keyword>
<dbReference type="PANTHER" id="PTHR43280:SF28">
    <property type="entry name" value="HTH-TYPE TRANSCRIPTIONAL ACTIVATOR RHAS"/>
    <property type="match status" value="1"/>
</dbReference>
<comment type="caution">
    <text evidence="6">The sequence shown here is derived from an EMBL/GenBank/DDBJ whole genome shotgun (WGS) entry which is preliminary data.</text>
</comment>
<dbReference type="Pfam" id="PF12833">
    <property type="entry name" value="HTH_18"/>
    <property type="match status" value="1"/>
</dbReference>
<dbReference type="OrthoDB" id="2647120at2"/>
<dbReference type="InterPro" id="IPR018060">
    <property type="entry name" value="HTH_AraC"/>
</dbReference>
<feature type="domain" description="HTH araC/xylS-type" evidence="5">
    <location>
        <begin position="647"/>
        <end position="746"/>
    </location>
</feature>
<evidence type="ECO:0000256" key="1">
    <source>
        <dbReference type="ARBA" id="ARBA00023015"/>
    </source>
</evidence>
<keyword evidence="3" id="KW-0804">Transcription</keyword>
<evidence type="ECO:0000313" key="6">
    <source>
        <dbReference type="EMBL" id="TVY08840.1"/>
    </source>
</evidence>